<proteinExistence type="predicted"/>
<dbReference type="PANTHER" id="PTHR39517">
    <property type="entry name" value="SLL0192 PROTEIN"/>
    <property type="match status" value="1"/>
</dbReference>
<sequence>MQDGADYRVLILSNGHGEDAIGAELVRRLPAGITAEAYPTIGSGAAYQGVCPIVGPRAVLPSEGSRVHRGSLRADLRGGAIGRLVAGLRFLRTLRNRHDDIVVVGDSLGIIALWLAGHREVLFLDVYKTGFGRPYGWLEQRLVLRTARHVFSRSPELAAVLNRAGGAASCHGNVMLDTVPRGNFDASAHRSSPHAVTLLPGSRGDAPENFALFAAALRLLPAAQRPDVFLALAGTLDPETLASATGLTFAAGGTGDGLGSLEDEDLLIHLVRGRALGNLLEASDAALALSGTAAIQAMGSGVPVIGFRGATERHSRFEAESALFGPGRIAVAPTPEALAGSLSHLLSDPEDRARRAAIGRERVGGTGTLEAVLGVLEHRRRQRSARASASA</sequence>
<evidence type="ECO:0008006" key="3">
    <source>
        <dbReference type="Google" id="ProtNLM"/>
    </source>
</evidence>
<dbReference type="InterPro" id="IPR019994">
    <property type="entry name" value="Lipid-A-disac_synthase-rel_put"/>
</dbReference>
<evidence type="ECO:0000313" key="1">
    <source>
        <dbReference type="EMBL" id="RUT31189.1"/>
    </source>
</evidence>
<keyword evidence="2" id="KW-1185">Reference proteome</keyword>
<protein>
    <recommendedName>
        <fullName evidence="3">Glycosyltransferase</fullName>
    </recommendedName>
</protein>
<dbReference type="Proteomes" id="UP000281547">
    <property type="component" value="Unassembled WGS sequence"/>
</dbReference>
<dbReference type="Gene3D" id="3.40.50.2000">
    <property type="entry name" value="Glycogen Phosphorylase B"/>
    <property type="match status" value="1"/>
</dbReference>
<organism evidence="1 2">
    <name type="scientific">Arsenicitalea aurantiaca</name>
    <dbReference type="NCBI Taxonomy" id="1783274"/>
    <lineage>
        <taxon>Bacteria</taxon>
        <taxon>Pseudomonadati</taxon>
        <taxon>Pseudomonadota</taxon>
        <taxon>Alphaproteobacteria</taxon>
        <taxon>Hyphomicrobiales</taxon>
        <taxon>Devosiaceae</taxon>
        <taxon>Arsenicitalea</taxon>
    </lineage>
</organism>
<reference evidence="1 2" key="1">
    <citation type="journal article" date="2016" name="Int. J. Syst. Evol. Microbiol.">
        <title>Arsenicitalea aurantiaca gen. nov., sp. nov., a new member of the family Hyphomicrobiaceae, isolated from high-arsenic sediment.</title>
        <authorList>
            <person name="Mu Y."/>
            <person name="Zhou L."/>
            <person name="Zeng X.C."/>
            <person name="Liu L."/>
            <person name="Pan Y."/>
            <person name="Chen X."/>
            <person name="Wang J."/>
            <person name="Li S."/>
            <person name="Li W.J."/>
            <person name="Wang Y."/>
        </authorList>
    </citation>
    <scope>NUCLEOTIDE SEQUENCE [LARGE SCALE GENOMIC DNA]</scope>
    <source>
        <strain evidence="1 2">42-50</strain>
    </source>
</reference>
<accession>A0A433XAT0</accession>
<dbReference type="SUPFAM" id="SSF53756">
    <property type="entry name" value="UDP-Glycosyltransferase/glycogen phosphorylase"/>
    <property type="match status" value="1"/>
</dbReference>
<dbReference type="EMBL" id="RZNJ01000003">
    <property type="protein sequence ID" value="RUT31189.1"/>
    <property type="molecule type" value="Genomic_DNA"/>
</dbReference>
<evidence type="ECO:0000313" key="2">
    <source>
        <dbReference type="Proteomes" id="UP000281547"/>
    </source>
</evidence>
<name>A0A433XAT0_9HYPH</name>
<gene>
    <name evidence="1" type="ORF">EMQ25_10010</name>
</gene>
<comment type="caution">
    <text evidence="1">The sequence shown here is derived from an EMBL/GenBank/DDBJ whole genome shotgun (WGS) entry which is preliminary data.</text>
</comment>
<dbReference type="PANTHER" id="PTHR39517:SF1">
    <property type="entry name" value="LIPID-A-DISACCHARIDE SYNTHASE"/>
    <property type="match status" value="1"/>
</dbReference>
<dbReference type="AlphaFoldDB" id="A0A433XAT0"/>